<keyword evidence="1" id="KW-0964">Secreted</keyword>
<dbReference type="CDD" id="cd12215">
    <property type="entry name" value="ChiC_BD"/>
    <property type="match status" value="1"/>
</dbReference>
<dbReference type="Gene3D" id="2.70.50.50">
    <property type="entry name" value="chitin-binding protein cbp21"/>
    <property type="match status" value="1"/>
</dbReference>
<dbReference type="InterPro" id="IPR032798">
    <property type="entry name" value="CBM_5_12_2"/>
</dbReference>
<organism evidence="7 8">
    <name type="scientific">Sinobacterium caligoides</name>
    <dbReference type="NCBI Taxonomy" id="933926"/>
    <lineage>
        <taxon>Bacteria</taxon>
        <taxon>Pseudomonadati</taxon>
        <taxon>Pseudomonadota</taxon>
        <taxon>Gammaproteobacteria</taxon>
        <taxon>Cellvibrionales</taxon>
        <taxon>Spongiibacteraceae</taxon>
        <taxon>Sinobacterium</taxon>
    </lineage>
</organism>
<gene>
    <name evidence="7" type="ORF">EDC56_3356</name>
</gene>
<dbReference type="CDD" id="cd21177">
    <property type="entry name" value="LPMO_AA10"/>
    <property type="match status" value="1"/>
</dbReference>
<keyword evidence="8" id="KW-1185">Reference proteome</keyword>
<keyword evidence="3 5" id="KW-0732">Signal</keyword>
<evidence type="ECO:0000313" key="8">
    <source>
        <dbReference type="Proteomes" id="UP000275394"/>
    </source>
</evidence>
<dbReference type="GO" id="GO:0005975">
    <property type="term" value="P:carbohydrate metabolic process"/>
    <property type="evidence" value="ECO:0007669"/>
    <property type="project" value="InterPro"/>
</dbReference>
<feature type="signal peptide" evidence="5">
    <location>
        <begin position="1"/>
        <end position="21"/>
    </location>
</feature>
<comment type="caution">
    <text evidence="7">The sequence shown here is derived from an EMBL/GenBank/DDBJ whole genome shotgun (WGS) entry which is preliminary data.</text>
</comment>
<evidence type="ECO:0000259" key="6">
    <source>
        <dbReference type="SMART" id="SM00495"/>
    </source>
</evidence>
<evidence type="ECO:0000256" key="2">
    <source>
        <dbReference type="ARBA" id="ARBA00022669"/>
    </source>
</evidence>
<dbReference type="InterPro" id="IPR036573">
    <property type="entry name" value="CBM_sf_5/12"/>
</dbReference>
<feature type="domain" description="Chitin-binding type-3" evidence="6">
    <location>
        <begin position="392"/>
        <end position="434"/>
    </location>
</feature>
<evidence type="ECO:0000256" key="4">
    <source>
        <dbReference type="ARBA" id="ARBA00022801"/>
    </source>
</evidence>
<dbReference type="SUPFAM" id="SSF51055">
    <property type="entry name" value="Carbohydrate binding domain"/>
    <property type="match status" value="2"/>
</dbReference>
<evidence type="ECO:0000256" key="1">
    <source>
        <dbReference type="ARBA" id="ARBA00022525"/>
    </source>
</evidence>
<dbReference type="GO" id="GO:0004553">
    <property type="term" value="F:hydrolase activity, hydrolyzing O-glycosyl compounds"/>
    <property type="evidence" value="ECO:0007669"/>
    <property type="project" value="InterPro"/>
</dbReference>
<dbReference type="EMBL" id="RKHR01000007">
    <property type="protein sequence ID" value="ROR98626.1"/>
    <property type="molecule type" value="Genomic_DNA"/>
</dbReference>
<keyword evidence="4" id="KW-0378">Hydrolase</keyword>
<dbReference type="InterPro" id="IPR003610">
    <property type="entry name" value="CBM5/12"/>
</dbReference>
<accession>A0A3N2DFQ4</accession>
<dbReference type="GO" id="GO:0008061">
    <property type="term" value="F:chitin binding"/>
    <property type="evidence" value="ECO:0007669"/>
    <property type="project" value="UniProtKB-KW"/>
</dbReference>
<dbReference type="RefSeq" id="WP_123713697.1">
    <property type="nucleotide sequence ID" value="NZ_RKHR01000007.1"/>
</dbReference>
<dbReference type="Pfam" id="PF03067">
    <property type="entry name" value="LPMO_10"/>
    <property type="match status" value="1"/>
</dbReference>
<evidence type="ECO:0000256" key="5">
    <source>
        <dbReference type="SAM" id="SignalP"/>
    </source>
</evidence>
<evidence type="ECO:0000313" key="7">
    <source>
        <dbReference type="EMBL" id="ROR98626.1"/>
    </source>
</evidence>
<evidence type="ECO:0000256" key="3">
    <source>
        <dbReference type="ARBA" id="ARBA00022729"/>
    </source>
</evidence>
<dbReference type="InterPro" id="IPR041029">
    <property type="entry name" value="GbpA_2"/>
</dbReference>
<dbReference type="Gene3D" id="2.10.10.20">
    <property type="entry name" value="Carbohydrate-binding module superfamily 5/12"/>
    <property type="match status" value="2"/>
</dbReference>
<dbReference type="SMART" id="SM00495">
    <property type="entry name" value="ChtBD3"/>
    <property type="match status" value="2"/>
</dbReference>
<dbReference type="InterPro" id="IPR051024">
    <property type="entry name" value="GlcNAc_Chitin_IntDeg"/>
</dbReference>
<dbReference type="GO" id="GO:0005576">
    <property type="term" value="C:extracellular region"/>
    <property type="evidence" value="ECO:0007669"/>
    <property type="project" value="InterPro"/>
</dbReference>
<protein>
    <submittedName>
        <fullName evidence="7">Chitin-binding protein</fullName>
    </submittedName>
</protein>
<dbReference type="InterPro" id="IPR004302">
    <property type="entry name" value="Cellulose/chitin-bd_N"/>
</dbReference>
<dbReference type="InterPro" id="IPR014756">
    <property type="entry name" value="Ig_E-set"/>
</dbReference>
<dbReference type="Pfam" id="PF14600">
    <property type="entry name" value="CBM_5_12_2"/>
    <property type="match status" value="1"/>
</dbReference>
<dbReference type="PANTHER" id="PTHR34823:SF1">
    <property type="entry name" value="CHITIN-BINDING TYPE-4 DOMAIN-CONTAINING PROTEIN"/>
    <property type="match status" value="1"/>
</dbReference>
<dbReference type="AlphaFoldDB" id="A0A3N2DFQ4"/>
<keyword evidence="2" id="KW-0147">Chitin-binding</keyword>
<reference evidence="7 8" key="1">
    <citation type="submission" date="2018-11" db="EMBL/GenBank/DDBJ databases">
        <title>Genomic Encyclopedia of Type Strains, Phase IV (KMG-IV): sequencing the most valuable type-strain genomes for metagenomic binning, comparative biology and taxonomic classification.</title>
        <authorList>
            <person name="Goeker M."/>
        </authorList>
    </citation>
    <scope>NUCLEOTIDE SEQUENCE [LARGE SCALE GENOMIC DNA]</scope>
    <source>
        <strain evidence="7 8">DSM 100316</strain>
    </source>
</reference>
<dbReference type="GO" id="GO:0030246">
    <property type="term" value="F:carbohydrate binding"/>
    <property type="evidence" value="ECO:0007669"/>
    <property type="project" value="InterPro"/>
</dbReference>
<dbReference type="PANTHER" id="PTHR34823">
    <property type="entry name" value="GLCNAC-BINDING PROTEIN A"/>
    <property type="match status" value="1"/>
</dbReference>
<dbReference type="Proteomes" id="UP000275394">
    <property type="component" value="Unassembled WGS sequence"/>
</dbReference>
<feature type="domain" description="Chitin-binding type-3" evidence="6">
    <location>
        <begin position="348"/>
        <end position="388"/>
    </location>
</feature>
<dbReference type="OrthoDB" id="3675244at2"/>
<sequence length="443" mass="49227">MHKSKKLVFLAVATASASLFSELTVAHGTPVFPASRAQICDRDGGYWSPSDGSAIPNAACLQAFKHTGGYQFYQKYEYAKLVPDYSNMAAVKAAIPGETLCSANDPGKAGMSLPHPDWQKSIIDIAATGGLIEIKYEVHTAHNPSYWQFYLTKPGFDSATQAVSWEDLDLIMEKDNVDITVIDGKDYYVMDLQLPIDRLGSAVLYSRWQRVDPAGEGFYNCSDLSFGEPLLAGPYKVDTLINSNHDAKTGDTVLARIFNDQGNEYVKISHEITEANEAESIWAKQLAEKITATSPLLAVGVKQANDQVVYDETNVYANAVYSENKNERYHLTINMKTQDCIDPNAINYPDYVPGSTYTTETISYNNLVYKANWWTKALPGVDGSWTLLSDINLPWDSATIYQKDDEADFGMSRYKAKFWTKGDNPEENDVWDYVGVALGCNNM</sequence>
<proteinExistence type="predicted"/>
<name>A0A3N2DFQ4_9GAMM</name>
<dbReference type="SUPFAM" id="SSF81296">
    <property type="entry name" value="E set domains"/>
    <property type="match status" value="1"/>
</dbReference>
<feature type="chain" id="PRO_5018318723" evidence="5">
    <location>
        <begin position="22"/>
        <end position="443"/>
    </location>
</feature>
<dbReference type="Gene3D" id="3.30.70.2150">
    <property type="match status" value="1"/>
</dbReference>
<dbReference type="Pfam" id="PF18416">
    <property type="entry name" value="GbpA_2"/>
    <property type="match status" value="1"/>
</dbReference>
<dbReference type="CDD" id="cd12204">
    <property type="entry name" value="CBD_like"/>
    <property type="match status" value="1"/>
</dbReference>